<organism evidence="1 2">
    <name type="scientific">Megasphaera elsdenii</name>
    <dbReference type="NCBI Taxonomy" id="907"/>
    <lineage>
        <taxon>Bacteria</taxon>
        <taxon>Bacillati</taxon>
        <taxon>Bacillota</taxon>
        <taxon>Negativicutes</taxon>
        <taxon>Veillonellales</taxon>
        <taxon>Veillonellaceae</taxon>
        <taxon>Megasphaera</taxon>
    </lineage>
</organism>
<dbReference type="AlphaFoldDB" id="A0A2S0M7Y7"/>
<dbReference type="EMBL" id="CP027569">
    <property type="protein sequence ID" value="AVO27580.1"/>
    <property type="molecule type" value="Genomic_DNA"/>
</dbReference>
<reference evidence="1 2" key="1">
    <citation type="journal article" date="2018" name="Genome Announc.">
        <title>Complete genomes of two Megasphaera elsdenii strains, NCIMB 702410 and ATCC 25940.</title>
        <authorList>
            <person name="Hatmaker E.A."/>
            <person name="O'Dell K."/>
            <person name="Riley L.A."/>
            <person name="Klingeman D.M."/>
            <person name="Guss A.M."/>
        </authorList>
    </citation>
    <scope>NUCLEOTIDE SEQUENCE [LARGE SCALE GENOMIC DNA]</scope>
    <source>
        <strain evidence="1 2">NCIMB702410</strain>
    </source>
</reference>
<proteinExistence type="predicted"/>
<dbReference type="Proteomes" id="UP000238358">
    <property type="component" value="Chromosome"/>
</dbReference>
<evidence type="ECO:0000313" key="2">
    <source>
        <dbReference type="Proteomes" id="UP000238358"/>
    </source>
</evidence>
<name>A0A2S0M7Y7_MEGEL</name>
<dbReference type="OrthoDB" id="1680199at2"/>
<accession>A0A2S0M7Y7</accession>
<gene>
    <name evidence="1" type="ORF">C6Y28_08170</name>
</gene>
<protein>
    <submittedName>
        <fullName evidence="1">Uncharacterized protein</fullName>
    </submittedName>
</protein>
<evidence type="ECO:0000313" key="1">
    <source>
        <dbReference type="EMBL" id="AVO27580.1"/>
    </source>
</evidence>
<dbReference type="RefSeq" id="WP_027895488.1">
    <property type="nucleotide sequence ID" value="NZ_CP027569.1"/>
</dbReference>
<sequence>MSDFTKLAVGSPLPFNAPGEICFTMSGGIPTLVMQLPGLTTEEIQSVKKGKAKFKVIDLDGVIFWLIKLGTLEWMDVPYSPHLDKEISIPEIPDGMGLDIQIILVEATTHIVKVLRLITIPTNTSRSFLKKVQYELQQPFNFNEYGLKVQKIYASYSTAALVKMTSTN</sequence>